<proteinExistence type="predicted"/>
<name>A0A1B6CKW5_9HEMI</name>
<evidence type="ECO:0000313" key="2">
    <source>
        <dbReference type="EMBL" id="JAS05700.1"/>
    </source>
</evidence>
<organism evidence="3">
    <name type="scientific">Clastoptera arizonana</name>
    <name type="common">Arizona spittle bug</name>
    <dbReference type="NCBI Taxonomy" id="38151"/>
    <lineage>
        <taxon>Eukaryota</taxon>
        <taxon>Metazoa</taxon>
        <taxon>Ecdysozoa</taxon>
        <taxon>Arthropoda</taxon>
        <taxon>Hexapoda</taxon>
        <taxon>Insecta</taxon>
        <taxon>Pterygota</taxon>
        <taxon>Neoptera</taxon>
        <taxon>Paraneoptera</taxon>
        <taxon>Hemiptera</taxon>
        <taxon>Auchenorrhyncha</taxon>
        <taxon>Cercopoidea</taxon>
        <taxon>Clastopteridae</taxon>
        <taxon>Clastoptera</taxon>
    </lineage>
</organism>
<evidence type="ECO:0000313" key="3">
    <source>
        <dbReference type="EMBL" id="JAS13995.1"/>
    </source>
</evidence>
<dbReference type="EMBL" id="GEDC01023303">
    <property type="protein sequence ID" value="JAS13995.1"/>
    <property type="molecule type" value="Transcribed_RNA"/>
</dbReference>
<sequence>MANINKFRDRNPSLRPAGISKYNKNETMKTVLTYPLLETLPFQSKININRQNLYTPKPLTNDLYEGIYTKVKGLINPPFKSLFQNIKQELNGRIRDGSLNLPQNIDKYTTCFGKRSISDTCVKELVSPDKTPGQVLLESEIGHSLYIKTHNDYFPGEQINRNYENPPINKNLIWGEKVVSDPEGGCTKKILKWYNQSELTAVNERQARHKFSTRPEVGTVFAPNQNINFVPENYTFGKVLKKDLFGAGDLMLNCRPSQEKIKLKEEIAHINQIRTSLRKRVPPFPFREFLQCLMCEDDGNCGWIPLMKMYKISKAFNIHVEELKLESLMKRLNILSQDRMVGYKLFVDMINVNDQFPALSKLHDLPPECLTFETTYKAATNDMNRPLKALPTAGIPSWYISHGDLNSETSMRTIISPNIFVQFGLSHRDFFKPHTRDYINELFCKIGVNLPNDIFNELCDIGEQQDNSGGICVETFRNLLDHLATKEFQSSNS</sequence>
<gene>
    <name evidence="2" type="ORF">g.16642</name>
    <name evidence="3" type="ORF">g.16644</name>
</gene>
<dbReference type="InterPro" id="IPR057428">
    <property type="entry name" value="EFHB_EF-hand_C"/>
</dbReference>
<dbReference type="Pfam" id="PF25325">
    <property type="entry name" value="EF-hand_EFHB_C"/>
    <property type="match status" value="1"/>
</dbReference>
<feature type="domain" description="EFHB C-terminal EF-hand" evidence="1">
    <location>
        <begin position="413"/>
        <end position="483"/>
    </location>
</feature>
<dbReference type="AlphaFoldDB" id="A0A1B6CKW5"/>
<dbReference type="EMBL" id="GEDC01031598">
    <property type="protein sequence ID" value="JAS05700.1"/>
    <property type="molecule type" value="Transcribed_RNA"/>
</dbReference>
<evidence type="ECO:0000259" key="1">
    <source>
        <dbReference type="Pfam" id="PF25325"/>
    </source>
</evidence>
<accession>A0A1B6CKW5</accession>
<reference evidence="3" key="1">
    <citation type="submission" date="2015-12" db="EMBL/GenBank/DDBJ databases">
        <title>De novo transcriptome assembly of four potential Pierce s Disease insect vectors from Arizona vineyards.</title>
        <authorList>
            <person name="Tassone E.E."/>
        </authorList>
    </citation>
    <scope>NUCLEOTIDE SEQUENCE</scope>
</reference>
<protein>
    <recommendedName>
        <fullName evidence="1">EFHB C-terminal EF-hand domain-containing protein</fullName>
    </recommendedName>
</protein>